<dbReference type="Gene3D" id="1.10.510.10">
    <property type="entry name" value="Transferase(Phosphotransferase) domain 1"/>
    <property type="match status" value="1"/>
</dbReference>
<evidence type="ECO:0000313" key="4">
    <source>
        <dbReference type="Proteomes" id="UP001369815"/>
    </source>
</evidence>
<accession>A0AAX6MM74</accession>
<dbReference type="GO" id="GO:0004674">
    <property type="term" value="F:protein serine/threonine kinase activity"/>
    <property type="evidence" value="ECO:0007669"/>
    <property type="project" value="TreeGrafter"/>
</dbReference>
<protein>
    <recommendedName>
        <fullName evidence="2">Protein kinase domain-containing protein</fullName>
    </recommendedName>
</protein>
<dbReference type="InterPro" id="IPR000719">
    <property type="entry name" value="Prot_kinase_dom"/>
</dbReference>
<feature type="region of interest" description="Disordered" evidence="1">
    <location>
        <begin position="140"/>
        <end position="168"/>
    </location>
</feature>
<feature type="region of interest" description="Disordered" evidence="1">
    <location>
        <begin position="337"/>
        <end position="359"/>
    </location>
</feature>
<name>A0AAX6MM74_9PEZI</name>
<keyword evidence="4" id="KW-1185">Reference proteome</keyword>
<feature type="compositionally biased region" description="Acidic residues" evidence="1">
    <location>
        <begin position="305"/>
        <end position="315"/>
    </location>
</feature>
<organism evidence="3 4">
    <name type="scientific">Daldinia eschscholtzii</name>
    <dbReference type="NCBI Taxonomy" id="292717"/>
    <lineage>
        <taxon>Eukaryota</taxon>
        <taxon>Fungi</taxon>
        <taxon>Dikarya</taxon>
        <taxon>Ascomycota</taxon>
        <taxon>Pezizomycotina</taxon>
        <taxon>Sordariomycetes</taxon>
        <taxon>Xylariomycetidae</taxon>
        <taxon>Xylariales</taxon>
        <taxon>Hypoxylaceae</taxon>
        <taxon>Daldinia</taxon>
    </lineage>
</organism>
<sequence length="564" mass="64237">MAVPRPARPAIFARDRAPWAPTPYRNPSAVASGMPDLDDPSFGRDPWVNQAKFMVANSKEYFNSAMFQYQKVLGFGGLGLALHYRYNGDQEPKDVAMKLSLKSWEADDLRQEERAMTKLAGAVHTVQLIEPHEVGAPPLAPYYPYPNGDDSSSPEESSGPPAERHRRAVNLERRRAEWSWRINQAGPRRDFLLLEYIEGGDLRMLISKIASTAGPGGIARIPNRVLWALWLCCMKYPPRKFHPERFDRRDLIEDAPPARKRWRAKNMVHFDIDPTNIFVGNLERPAGFVEESEESAQEAPTPNPDEVEEDEDGDTAEVQAPLQAMMNYFSGLVQRWTSSRPSNTRRREPEPRKRKYDVYQRDRQGSEHIFVPKLKLADFGLAQEIKNYKRNDYYVRRRGSGKTWFYAPEQFGPEWEQIPADPDGPEAGEDLVAGNYGSPMNVWGIALTMWVLITQSTPPLPPQPQIPPGVNVPQGVDINDALRQTHPDLPISYCPLLMDGGFDYIDADLRTALYECMYHQPTYRPTVEQLLLQAQDGIGRRYAQESDEEVNDWVKTFMLSAPIH</sequence>
<comment type="caution">
    <text evidence="3">The sequence shown here is derived from an EMBL/GenBank/DDBJ whole genome shotgun (WGS) entry which is preliminary data.</text>
</comment>
<evidence type="ECO:0000259" key="2">
    <source>
        <dbReference type="PROSITE" id="PS50011"/>
    </source>
</evidence>
<dbReference type="InterPro" id="IPR011009">
    <property type="entry name" value="Kinase-like_dom_sf"/>
</dbReference>
<dbReference type="GO" id="GO:0005524">
    <property type="term" value="F:ATP binding"/>
    <property type="evidence" value="ECO:0007669"/>
    <property type="project" value="InterPro"/>
</dbReference>
<dbReference type="PANTHER" id="PTHR44329:SF293">
    <property type="entry name" value="MITOGEN-ACTIVATED PROTEIN KINASE KINASE KINASE"/>
    <property type="match status" value="1"/>
</dbReference>
<dbReference type="PANTHER" id="PTHR44329">
    <property type="entry name" value="SERINE/THREONINE-PROTEIN KINASE TNNI3K-RELATED"/>
    <property type="match status" value="1"/>
</dbReference>
<proteinExistence type="predicted"/>
<dbReference type="EMBL" id="JBANMG010000005">
    <property type="protein sequence ID" value="KAK6953594.1"/>
    <property type="molecule type" value="Genomic_DNA"/>
</dbReference>
<feature type="region of interest" description="Disordered" evidence="1">
    <location>
        <begin position="289"/>
        <end position="315"/>
    </location>
</feature>
<feature type="compositionally biased region" description="Basic and acidic residues" evidence="1">
    <location>
        <begin position="345"/>
        <end position="359"/>
    </location>
</feature>
<dbReference type="InterPro" id="IPR051681">
    <property type="entry name" value="Ser/Thr_Kinases-Pseudokinases"/>
</dbReference>
<dbReference type="SUPFAM" id="SSF56112">
    <property type="entry name" value="Protein kinase-like (PK-like)"/>
    <property type="match status" value="1"/>
</dbReference>
<feature type="compositionally biased region" description="Low complexity" evidence="1">
    <location>
        <begin position="145"/>
        <end position="161"/>
    </location>
</feature>
<gene>
    <name evidence="3" type="ORF">Daesc_005899</name>
</gene>
<dbReference type="AlphaFoldDB" id="A0AAX6MM74"/>
<evidence type="ECO:0000313" key="3">
    <source>
        <dbReference type="EMBL" id="KAK6953594.1"/>
    </source>
</evidence>
<reference evidence="3 4" key="1">
    <citation type="journal article" date="2024" name="Front Chem Biol">
        <title>Unveiling the potential of Daldinia eschscholtzii MFLUCC 19-0629 through bioactivity and bioinformatics studies for enhanced sustainable agriculture production.</title>
        <authorList>
            <person name="Brooks S."/>
            <person name="Weaver J.A."/>
            <person name="Klomchit A."/>
            <person name="Alharthi S.A."/>
            <person name="Onlamun T."/>
            <person name="Nurani R."/>
            <person name="Vong T.K."/>
            <person name="Alberti F."/>
            <person name="Greco C."/>
        </authorList>
    </citation>
    <scope>NUCLEOTIDE SEQUENCE [LARGE SCALE GENOMIC DNA]</scope>
    <source>
        <strain evidence="3">MFLUCC 19-0629</strain>
    </source>
</reference>
<evidence type="ECO:0000256" key="1">
    <source>
        <dbReference type="SAM" id="MobiDB-lite"/>
    </source>
</evidence>
<dbReference type="PROSITE" id="PS50011">
    <property type="entry name" value="PROTEIN_KINASE_DOM"/>
    <property type="match status" value="1"/>
</dbReference>
<feature type="domain" description="Protein kinase" evidence="2">
    <location>
        <begin position="67"/>
        <end position="538"/>
    </location>
</feature>
<dbReference type="Proteomes" id="UP001369815">
    <property type="component" value="Unassembled WGS sequence"/>
</dbReference>